<comment type="cofactor">
    <cofactor evidence="1">
        <name>K(+)</name>
        <dbReference type="ChEBI" id="CHEBI:29103"/>
    </cofactor>
</comment>
<dbReference type="PROSITE" id="PS51385">
    <property type="entry name" value="YJEF_N"/>
    <property type="match status" value="1"/>
</dbReference>
<feature type="domain" description="YjeF C-terminal" evidence="9">
    <location>
        <begin position="172"/>
        <end position="214"/>
    </location>
</feature>
<dbReference type="NCBIfam" id="TIGR00197">
    <property type="entry name" value="yjeF_nterm"/>
    <property type="match status" value="1"/>
</dbReference>
<evidence type="ECO:0000259" key="10">
    <source>
        <dbReference type="PROSITE" id="PS51385"/>
    </source>
</evidence>
<evidence type="ECO:0000259" key="9">
    <source>
        <dbReference type="PROSITE" id="PS51383"/>
    </source>
</evidence>
<comment type="similarity">
    <text evidence="3">In the C-terminal section; belongs to the NnrD/CARKD family.</text>
</comment>
<dbReference type="Gene3D" id="3.40.1190.20">
    <property type="match status" value="1"/>
</dbReference>
<feature type="non-terminal residue" evidence="11">
    <location>
        <position position="214"/>
    </location>
</feature>
<protein>
    <recommendedName>
        <fullName evidence="4">ADP-dependent NAD(P)H-hydrate dehydratase</fullName>
        <ecNumber evidence="4">4.2.1.136</ecNumber>
    </recommendedName>
    <alternativeName>
        <fullName evidence="6">Nicotinamide nucleotide repair protein</fullName>
    </alternativeName>
</protein>
<comment type="similarity">
    <text evidence="2">In the N-terminal section; belongs to the NnrE/AIBP family.</text>
</comment>
<proteinExistence type="inferred from homology"/>
<evidence type="ECO:0000256" key="4">
    <source>
        <dbReference type="ARBA" id="ARBA00013129"/>
    </source>
</evidence>
<evidence type="ECO:0000313" key="11">
    <source>
        <dbReference type="EMBL" id="SVC62543.1"/>
    </source>
</evidence>
<accession>A0A382NMV7</accession>
<dbReference type="AlphaFoldDB" id="A0A382NMV7"/>
<name>A0A382NMV7_9ZZZZ</name>
<evidence type="ECO:0000256" key="1">
    <source>
        <dbReference type="ARBA" id="ARBA00001958"/>
    </source>
</evidence>
<dbReference type="InterPro" id="IPR029056">
    <property type="entry name" value="Ribokinase-like"/>
</dbReference>
<dbReference type="InterPro" id="IPR004443">
    <property type="entry name" value="YjeF_N_dom"/>
</dbReference>
<comment type="function">
    <text evidence="5">Bifunctional enzyme that catalyzes the epimerization of the S- and R-forms of NAD(P)HX and the dehydration of the S-form of NAD(P)HX at the expense of ADP, which is converted to AMP. This allows the repair of both epimers of NAD(P)HX, a damaged form of NAD(P)H that is a result of enzymatic or heat-dependent hydration.</text>
</comment>
<dbReference type="EMBL" id="UINC01101606">
    <property type="protein sequence ID" value="SVC62543.1"/>
    <property type="molecule type" value="Genomic_DNA"/>
</dbReference>
<evidence type="ECO:0000256" key="7">
    <source>
        <dbReference type="ARBA" id="ARBA00048238"/>
    </source>
</evidence>
<reference evidence="11" key="1">
    <citation type="submission" date="2018-05" db="EMBL/GenBank/DDBJ databases">
        <authorList>
            <person name="Lanie J.A."/>
            <person name="Ng W.-L."/>
            <person name="Kazmierczak K.M."/>
            <person name="Andrzejewski T.M."/>
            <person name="Davidsen T.M."/>
            <person name="Wayne K.J."/>
            <person name="Tettelin H."/>
            <person name="Glass J.I."/>
            <person name="Rusch D."/>
            <person name="Podicherti R."/>
            <person name="Tsui H.-C.T."/>
            <person name="Winkler M.E."/>
        </authorList>
    </citation>
    <scope>NUCLEOTIDE SEQUENCE</scope>
</reference>
<comment type="catalytic activity">
    <reaction evidence="8">
        <text>(6S)-NADPHX + ADP = AMP + phosphate + NADPH + H(+)</text>
        <dbReference type="Rhea" id="RHEA:32235"/>
        <dbReference type="ChEBI" id="CHEBI:15378"/>
        <dbReference type="ChEBI" id="CHEBI:43474"/>
        <dbReference type="ChEBI" id="CHEBI:57783"/>
        <dbReference type="ChEBI" id="CHEBI:64076"/>
        <dbReference type="ChEBI" id="CHEBI:456215"/>
        <dbReference type="ChEBI" id="CHEBI:456216"/>
        <dbReference type="EC" id="4.2.1.136"/>
    </reaction>
</comment>
<dbReference type="Pfam" id="PF03853">
    <property type="entry name" value="YjeF_N"/>
    <property type="match status" value="1"/>
</dbReference>
<evidence type="ECO:0000256" key="6">
    <source>
        <dbReference type="ARBA" id="ARBA00032624"/>
    </source>
</evidence>
<dbReference type="Gene3D" id="3.40.50.10260">
    <property type="entry name" value="YjeF N-terminal domain"/>
    <property type="match status" value="1"/>
</dbReference>
<organism evidence="11">
    <name type="scientific">marine metagenome</name>
    <dbReference type="NCBI Taxonomy" id="408172"/>
    <lineage>
        <taxon>unclassified sequences</taxon>
        <taxon>metagenomes</taxon>
        <taxon>ecological metagenomes</taxon>
    </lineage>
</organism>
<comment type="catalytic activity">
    <reaction evidence="7">
        <text>(6S)-NADHX + ADP = AMP + phosphate + NADH + H(+)</text>
        <dbReference type="Rhea" id="RHEA:32223"/>
        <dbReference type="ChEBI" id="CHEBI:15378"/>
        <dbReference type="ChEBI" id="CHEBI:43474"/>
        <dbReference type="ChEBI" id="CHEBI:57945"/>
        <dbReference type="ChEBI" id="CHEBI:64074"/>
        <dbReference type="ChEBI" id="CHEBI:456215"/>
        <dbReference type="ChEBI" id="CHEBI:456216"/>
        <dbReference type="EC" id="4.2.1.136"/>
    </reaction>
</comment>
<evidence type="ECO:0000256" key="8">
    <source>
        <dbReference type="ARBA" id="ARBA00049209"/>
    </source>
</evidence>
<evidence type="ECO:0000256" key="2">
    <source>
        <dbReference type="ARBA" id="ARBA00006001"/>
    </source>
</evidence>
<dbReference type="InterPro" id="IPR036652">
    <property type="entry name" value="YjeF_N_dom_sf"/>
</dbReference>
<feature type="domain" description="YjeF N-terminal" evidence="10">
    <location>
        <begin position="1"/>
        <end position="170"/>
    </location>
</feature>
<evidence type="ECO:0000256" key="5">
    <source>
        <dbReference type="ARBA" id="ARBA00025153"/>
    </source>
</evidence>
<sequence length="214" mass="23022">MDNAGLGIADYISNNFDTDTRVSVVCGNGNNGGDGYVASHILIGRGFNVKIFQASNPSSDIAKEKYRLVREKVREIKELESFKDEIDVLVDCLLGSGIKGDPRPPYDEYIEIMNDFETIISADVPSGIGTEHSIVPDVTITFHDYKLGMNEENSGIIVLHNVGFPSDLDEKTGPGELLLYPDFDSKKHKGQNGKVAIIGGGPYSGAPALAALGC</sequence>
<evidence type="ECO:0000256" key="3">
    <source>
        <dbReference type="ARBA" id="ARBA00009524"/>
    </source>
</evidence>
<dbReference type="EC" id="4.2.1.136" evidence="4"/>
<dbReference type="SUPFAM" id="SSF64153">
    <property type="entry name" value="YjeF N-terminal domain-like"/>
    <property type="match status" value="1"/>
</dbReference>
<dbReference type="PROSITE" id="PS51383">
    <property type="entry name" value="YJEF_C_3"/>
    <property type="match status" value="1"/>
</dbReference>
<dbReference type="InterPro" id="IPR000631">
    <property type="entry name" value="CARKD"/>
</dbReference>
<dbReference type="GO" id="GO:0052855">
    <property type="term" value="F:ADP-dependent NAD(P)H-hydrate dehydratase activity"/>
    <property type="evidence" value="ECO:0007669"/>
    <property type="project" value="UniProtKB-EC"/>
</dbReference>
<gene>
    <name evidence="11" type="ORF">METZ01_LOCUS315397</name>
</gene>